<keyword evidence="3" id="KW-0690">Ribosome biogenesis</keyword>
<dbReference type="FunFam" id="1.25.40.480:FF:000001">
    <property type="entry name" value="Bystin (51.6 kD)-like"/>
    <property type="match status" value="1"/>
</dbReference>
<dbReference type="GO" id="GO:0006364">
    <property type="term" value="P:rRNA processing"/>
    <property type="evidence" value="ECO:0007669"/>
    <property type="project" value="TreeGrafter"/>
</dbReference>
<dbReference type="GO" id="GO:0030515">
    <property type="term" value="F:snoRNA binding"/>
    <property type="evidence" value="ECO:0007669"/>
    <property type="project" value="TreeGrafter"/>
</dbReference>
<evidence type="ECO:0000256" key="5">
    <source>
        <dbReference type="ARBA" id="ARBA00074032"/>
    </source>
</evidence>
<dbReference type="InterPro" id="IPR007955">
    <property type="entry name" value="Bystin"/>
</dbReference>
<feature type="compositionally biased region" description="Basic residues" evidence="6">
    <location>
        <begin position="39"/>
        <end position="49"/>
    </location>
</feature>
<reference evidence="7 8" key="1">
    <citation type="journal article" date="2015" name="Genome Biol. Evol.">
        <title>Comparative Genomics of a Bacterivorous Green Alga Reveals Evolutionary Causalities and Consequences of Phago-Mixotrophic Mode of Nutrition.</title>
        <authorList>
            <person name="Burns J.A."/>
            <person name="Paasch A."/>
            <person name="Narechania A."/>
            <person name="Kim E."/>
        </authorList>
    </citation>
    <scope>NUCLEOTIDE SEQUENCE [LARGE SCALE GENOMIC DNA]</scope>
    <source>
        <strain evidence="7 8">PLY_AMNH</strain>
    </source>
</reference>
<name>A0AAE0EW90_9CHLO</name>
<accession>A0AAE0EW90</accession>
<sequence length="469" mass="52838">MSSRPERDGSKVKSKGKRSASSTNAPLEAQIEMESLAKQKVRRTEKRRSRQVEQEAEIPMKMSDKILTQAREQLEEMGDEERKGDELQKEGPSLGRTSLSAKVFAESDSDEDDMDDSEFQDEEVEITEEDEATIARFLNPDAGESRTLADLIMDKIREKEQAGESDMQVAGPSDGPEIAGIDGKVTEVFTEIGTLLSRYKSGKVPKAFKIIPALSNWEEVLHMTNPEGWTPHAMYQATRLFASNLNDKLAQRFYNLVLLPAVRADVRENKKLHFAHFQALKKATYKPGAFYKGLVLPLIASGSCSVREAVIWASVMGRVSLPVVHSSVALVKIAELAYHGTNSFFLQVLLNKKYSLPHKVIDMLVEHYLRFQDEERALPVVWHQSLLTLIQRYKNEMTREGKHKLRELTKVQTHYLISSEIQRELDAVGRARGEKDTTMDSVMVDPLAAGKAAVENLRELPPVIMDEEI</sequence>
<dbReference type="EMBL" id="LGRX02033158">
    <property type="protein sequence ID" value="KAK3242499.1"/>
    <property type="molecule type" value="Genomic_DNA"/>
</dbReference>
<evidence type="ECO:0000256" key="3">
    <source>
        <dbReference type="ARBA" id="ARBA00022517"/>
    </source>
</evidence>
<comment type="caution">
    <text evidence="7">The sequence shown here is derived from an EMBL/GenBank/DDBJ whole genome shotgun (WGS) entry which is preliminary data.</text>
</comment>
<feature type="compositionally biased region" description="Acidic residues" evidence="6">
    <location>
        <begin position="107"/>
        <end position="120"/>
    </location>
</feature>
<dbReference type="GO" id="GO:0005737">
    <property type="term" value="C:cytoplasm"/>
    <property type="evidence" value="ECO:0007669"/>
    <property type="project" value="TreeGrafter"/>
</dbReference>
<dbReference type="Proteomes" id="UP001190700">
    <property type="component" value="Unassembled WGS sequence"/>
</dbReference>
<dbReference type="Pfam" id="PF05291">
    <property type="entry name" value="Bystin"/>
    <property type="match status" value="1"/>
</dbReference>
<dbReference type="PANTHER" id="PTHR12821">
    <property type="entry name" value="BYSTIN"/>
    <property type="match status" value="1"/>
</dbReference>
<feature type="compositionally biased region" description="Basic and acidic residues" evidence="6">
    <location>
        <begin position="1"/>
        <end position="11"/>
    </location>
</feature>
<proteinExistence type="inferred from homology"/>
<dbReference type="Gene3D" id="1.25.40.480">
    <property type="match status" value="1"/>
</dbReference>
<comment type="subcellular location">
    <subcellularLocation>
        <location evidence="1">Nucleus</location>
        <location evidence="1">Nucleolus</location>
    </subcellularLocation>
</comment>
<comment type="similarity">
    <text evidence="2">Belongs to the bystin family.</text>
</comment>
<dbReference type="AlphaFoldDB" id="A0AAE0EW90"/>
<evidence type="ECO:0000256" key="6">
    <source>
        <dbReference type="SAM" id="MobiDB-lite"/>
    </source>
</evidence>
<organism evidence="7 8">
    <name type="scientific">Cymbomonas tetramitiformis</name>
    <dbReference type="NCBI Taxonomy" id="36881"/>
    <lineage>
        <taxon>Eukaryota</taxon>
        <taxon>Viridiplantae</taxon>
        <taxon>Chlorophyta</taxon>
        <taxon>Pyramimonadophyceae</taxon>
        <taxon>Pyramimonadales</taxon>
        <taxon>Pyramimonadaceae</taxon>
        <taxon>Cymbomonas</taxon>
    </lineage>
</organism>
<evidence type="ECO:0000313" key="7">
    <source>
        <dbReference type="EMBL" id="KAK3242499.1"/>
    </source>
</evidence>
<gene>
    <name evidence="7" type="ORF">CYMTET_47808</name>
</gene>
<evidence type="ECO:0000256" key="1">
    <source>
        <dbReference type="ARBA" id="ARBA00004604"/>
    </source>
</evidence>
<evidence type="ECO:0000313" key="8">
    <source>
        <dbReference type="Proteomes" id="UP001190700"/>
    </source>
</evidence>
<protein>
    <recommendedName>
        <fullName evidence="5">Bystin</fullName>
    </recommendedName>
</protein>
<evidence type="ECO:0000256" key="4">
    <source>
        <dbReference type="ARBA" id="ARBA00023242"/>
    </source>
</evidence>
<keyword evidence="4" id="KW-0539">Nucleus</keyword>
<dbReference type="GO" id="GO:0030688">
    <property type="term" value="C:preribosome, small subunit precursor"/>
    <property type="evidence" value="ECO:0007669"/>
    <property type="project" value="TreeGrafter"/>
</dbReference>
<feature type="compositionally biased region" description="Basic and acidic residues" evidence="6">
    <location>
        <begin position="80"/>
        <end position="89"/>
    </location>
</feature>
<evidence type="ECO:0000256" key="2">
    <source>
        <dbReference type="ARBA" id="ARBA00007114"/>
    </source>
</evidence>
<feature type="region of interest" description="Disordered" evidence="6">
    <location>
        <begin position="1"/>
        <end position="120"/>
    </location>
</feature>
<dbReference type="GO" id="GO:0005730">
    <property type="term" value="C:nucleolus"/>
    <property type="evidence" value="ECO:0007669"/>
    <property type="project" value="UniProtKB-SubCell"/>
</dbReference>
<keyword evidence="8" id="KW-1185">Reference proteome</keyword>
<dbReference type="PANTHER" id="PTHR12821:SF0">
    <property type="entry name" value="BYSTIN"/>
    <property type="match status" value="1"/>
</dbReference>